<dbReference type="Proteomes" id="UP000289856">
    <property type="component" value="Chromosome"/>
</dbReference>
<accession>A0A3T1CZI1</accession>
<evidence type="ECO:0000313" key="1">
    <source>
        <dbReference type="EMBL" id="BBI31250.1"/>
    </source>
</evidence>
<proteinExistence type="predicted"/>
<gene>
    <name evidence="1" type="ORF">KCTCHS21_06490</name>
</gene>
<sequence length="75" mass="8823">MLKSKSVGTGDSCISTFFISDARQFIIYRILPYPTISYHILPYPTVSYRILPYPTVFHYFRYNLHPIHSATDYDL</sequence>
<protein>
    <submittedName>
        <fullName evidence="1">Uncharacterized protein</fullName>
    </submittedName>
</protein>
<reference evidence="1 2" key="1">
    <citation type="submission" date="2019-01" db="EMBL/GenBank/DDBJ databases">
        <title>Complete genome sequence of Cohnella hallensis HS21 isolated from Korean fir (Abies koreana) rhizospheric soil.</title>
        <authorList>
            <person name="Jiang L."/>
            <person name="Kang S.W."/>
            <person name="Kim S."/>
            <person name="Jung J."/>
            <person name="Kim C.Y."/>
            <person name="Kim D.H."/>
            <person name="Kim S.W."/>
            <person name="Lee J."/>
        </authorList>
    </citation>
    <scope>NUCLEOTIDE SEQUENCE [LARGE SCALE GENOMIC DNA]</scope>
    <source>
        <strain evidence="1 2">HS21</strain>
    </source>
</reference>
<organism evidence="1 2">
    <name type="scientific">Cohnella abietis</name>
    <dbReference type="NCBI Taxonomy" id="2507935"/>
    <lineage>
        <taxon>Bacteria</taxon>
        <taxon>Bacillati</taxon>
        <taxon>Bacillota</taxon>
        <taxon>Bacilli</taxon>
        <taxon>Bacillales</taxon>
        <taxon>Paenibacillaceae</taxon>
        <taxon>Cohnella</taxon>
    </lineage>
</organism>
<dbReference type="AlphaFoldDB" id="A0A3T1CZI1"/>
<name>A0A3T1CZI1_9BACL</name>
<dbReference type="EMBL" id="AP019400">
    <property type="protein sequence ID" value="BBI31250.1"/>
    <property type="molecule type" value="Genomic_DNA"/>
</dbReference>
<dbReference type="KEGG" id="cohn:KCTCHS21_06490"/>
<evidence type="ECO:0000313" key="2">
    <source>
        <dbReference type="Proteomes" id="UP000289856"/>
    </source>
</evidence>
<keyword evidence="2" id="KW-1185">Reference proteome</keyword>